<keyword evidence="3" id="KW-1185">Reference proteome</keyword>
<dbReference type="AlphaFoldDB" id="A0AAP0MTL7"/>
<evidence type="ECO:0000313" key="2">
    <source>
        <dbReference type="EMBL" id="KAK9221314.1"/>
    </source>
</evidence>
<dbReference type="Proteomes" id="UP001428341">
    <property type="component" value="Unassembled WGS sequence"/>
</dbReference>
<name>A0AAP0MTL7_9ROSI</name>
<comment type="caution">
    <text evidence="2">The sequence shown here is derived from an EMBL/GenBank/DDBJ whole genome shotgun (WGS) entry which is preliminary data.</text>
</comment>
<gene>
    <name evidence="2" type="ORF">WN944_009740</name>
</gene>
<keyword evidence="1" id="KW-0732">Signal</keyword>
<dbReference type="EMBL" id="JBCGBO010000002">
    <property type="protein sequence ID" value="KAK9221314.1"/>
    <property type="molecule type" value="Genomic_DNA"/>
</dbReference>
<feature type="signal peptide" evidence="1">
    <location>
        <begin position="1"/>
        <end position="23"/>
    </location>
</feature>
<evidence type="ECO:0000313" key="3">
    <source>
        <dbReference type="Proteomes" id="UP001428341"/>
    </source>
</evidence>
<sequence length="94" mass="10650">MVRSVVMWRTMAILLKLNVSLSPRSVCFSALCWTSHRRALNNLLRLSISSASCRFLFSVALPDHVLFEWCSFENNPRLEGPELLGLASYDTNCS</sequence>
<reference evidence="2 3" key="1">
    <citation type="submission" date="2024-05" db="EMBL/GenBank/DDBJ databases">
        <title>Haplotype-resolved chromosome-level genome assembly of Huyou (Citrus changshanensis).</title>
        <authorList>
            <person name="Miao C."/>
            <person name="Chen W."/>
            <person name="Wu Y."/>
            <person name="Wang L."/>
            <person name="Zhao S."/>
            <person name="Grierson D."/>
            <person name="Xu C."/>
            <person name="Chen K."/>
        </authorList>
    </citation>
    <scope>NUCLEOTIDE SEQUENCE [LARGE SCALE GENOMIC DNA]</scope>
    <source>
        <strain evidence="2">01-14</strain>
        <tissue evidence="2">Leaf</tissue>
    </source>
</reference>
<protein>
    <recommendedName>
        <fullName evidence="4">Secreted protein</fullName>
    </recommendedName>
</protein>
<organism evidence="2 3">
    <name type="scientific">Citrus x changshan-huyou</name>
    <dbReference type="NCBI Taxonomy" id="2935761"/>
    <lineage>
        <taxon>Eukaryota</taxon>
        <taxon>Viridiplantae</taxon>
        <taxon>Streptophyta</taxon>
        <taxon>Embryophyta</taxon>
        <taxon>Tracheophyta</taxon>
        <taxon>Spermatophyta</taxon>
        <taxon>Magnoliopsida</taxon>
        <taxon>eudicotyledons</taxon>
        <taxon>Gunneridae</taxon>
        <taxon>Pentapetalae</taxon>
        <taxon>rosids</taxon>
        <taxon>malvids</taxon>
        <taxon>Sapindales</taxon>
        <taxon>Rutaceae</taxon>
        <taxon>Aurantioideae</taxon>
        <taxon>Citrus</taxon>
    </lineage>
</organism>
<evidence type="ECO:0008006" key="4">
    <source>
        <dbReference type="Google" id="ProtNLM"/>
    </source>
</evidence>
<evidence type="ECO:0000256" key="1">
    <source>
        <dbReference type="SAM" id="SignalP"/>
    </source>
</evidence>
<accession>A0AAP0MTL7</accession>
<feature type="chain" id="PRO_5042847429" description="Secreted protein" evidence="1">
    <location>
        <begin position="24"/>
        <end position="94"/>
    </location>
</feature>
<proteinExistence type="predicted"/>